<feature type="compositionally biased region" description="Polar residues" evidence="2">
    <location>
        <begin position="121"/>
        <end position="131"/>
    </location>
</feature>
<gene>
    <name evidence="3" type="ORF">HKI87_09g58990</name>
</gene>
<feature type="compositionally biased region" description="Pro residues" evidence="2">
    <location>
        <begin position="69"/>
        <end position="82"/>
    </location>
</feature>
<dbReference type="Gene3D" id="3.40.50.12660">
    <property type="match status" value="1"/>
</dbReference>
<dbReference type="GO" id="GO:0006508">
    <property type="term" value="P:proteolysis"/>
    <property type="evidence" value="ECO:0007669"/>
    <property type="project" value="TreeGrafter"/>
</dbReference>
<dbReference type="GO" id="GO:0004197">
    <property type="term" value="F:cysteine-type endopeptidase activity"/>
    <property type="evidence" value="ECO:0007669"/>
    <property type="project" value="TreeGrafter"/>
</dbReference>
<feature type="region of interest" description="Disordered" evidence="2">
    <location>
        <begin position="69"/>
        <end position="256"/>
    </location>
</feature>
<accession>A0AAX4PDK8</accession>
<evidence type="ECO:0000256" key="1">
    <source>
        <dbReference type="ARBA" id="ARBA00009005"/>
    </source>
</evidence>
<name>A0AAX4PDK8_9CHLO</name>
<reference evidence="3 4" key="1">
    <citation type="submission" date="2024-03" db="EMBL/GenBank/DDBJ databases">
        <title>Complete genome sequence of the green alga Chloropicon roscoffensis RCC1871.</title>
        <authorList>
            <person name="Lemieux C."/>
            <person name="Pombert J.-F."/>
            <person name="Otis C."/>
            <person name="Turmel M."/>
        </authorList>
    </citation>
    <scope>NUCLEOTIDE SEQUENCE [LARGE SCALE GENOMIC DNA]</scope>
    <source>
        <strain evidence="3 4">RCC1871</strain>
    </source>
</reference>
<feature type="compositionally biased region" description="Low complexity" evidence="2">
    <location>
        <begin position="106"/>
        <end position="120"/>
    </location>
</feature>
<feature type="compositionally biased region" description="Basic residues" evidence="2">
    <location>
        <begin position="226"/>
        <end position="247"/>
    </location>
</feature>
<feature type="compositionally biased region" description="Basic and acidic residues" evidence="2">
    <location>
        <begin position="147"/>
        <end position="213"/>
    </location>
</feature>
<sequence length="310" mass="35697">MRFGNNVSDSELLSLGNDFQSVNGLDEYHARRLVYLKRLDPNPNRYSREQCIELIHSDNRRILEQQAQIPPPAPYPSAPNAPYPGQQGQNVYEYNPSAPYPGGPGNNNPYPNQGGNAYPNQGGNAYPNQGGNAYPPSDPYPQGPAMSDRERERAMRQAERQRERLERQAQREREMAERQRERLERQAERERERLERQAEREREIAERQRERQNRISPFGGGDVYPGHHHDHHHHHGHHHGHHGHHHGHQPEKVPLPLPPAGGRKKAVLIGINYKGESNQLKGCIMDTKYMYHLLVSKFSYNPSDIVMLNE</sequence>
<evidence type="ECO:0000313" key="3">
    <source>
        <dbReference type="EMBL" id="WZN64343.1"/>
    </source>
</evidence>
<keyword evidence="4" id="KW-1185">Reference proteome</keyword>
<dbReference type="EMBL" id="CP151509">
    <property type="protein sequence ID" value="WZN64343.1"/>
    <property type="molecule type" value="Genomic_DNA"/>
</dbReference>
<dbReference type="PANTHER" id="PTHR48104">
    <property type="entry name" value="METACASPASE-4"/>
    <property type="match status" value="1"/>
</dbReference>
<evidence type="ECO:0000256" key="2">
    <source>
        <dbReference type="SAM" id="MobiDB-lite"/>
    </source>
</evidence>
<proteinExistence type="inferred from homology"/>
<dbReference type="Proteomes" id="UP001472866">
    <property type="component" value="Chromosome 09"/>
</dbReference>
<protein>
    <submittedName>
        <fullName evidence="3">Uncharacterized protein</fullName>
    </submittedName>
</protein>
<dbReference type="PANTHER" id="PTHR48104:SF30">
    <property type="entry name" value="METACASPASE-1"/>
    <property type="match status" value="1"/>
</dbReference>
<organism evidence="3 4">
    <name type="scientific">Chloropicon roscoffensis</name>
    <dbReference type="NCBI Taxonomy" id="1461544"/>
    <lineage>
        <taxon>Eukaryota</taxon>
        <taxon>Viridiplantae</taxon>
        <taxon>Chlorophyta</taxon>
        <taxon>Chloropicophyceae</taxon>
        <taxon>Chloropicales</taxon>
        <taxon>Chloropicaceae</taxon>
        <taxon>Chloropicon</taxon>
    </lineage>
</organism>
<dbReference type="InterPro" id="IPR050452">
    <property type="entry name" value="Metacaspase"/>
</dbReference>
<evidence type="ECO:0000313" key="4">
    <source>
        <dbReference type="Proteomes" id="UP001472866"/>
    </source>
</evidence>
<comment type="similarity">
    <text evidence="1">Belongs to the peptidase C14B family.</text>
</comment>
<dbReference type="GO" id="GO:0005737">
    <property type="term" value="C:cytoplasm"/>
    <property type="evidence" value="ECO:0007669"/>
    <property type="project" value="TreeGrafter"/>
</dbReference>
<dbReference type="AlphaFoldDB" id="A0AAX4PDK8"/>